<organism evidence="1 2">
    <name type="scientific">Paraburkholderia denitrificans</name>
    <dbReference type="NCBI Taxonomy" id="694025"/>
    <lineage>
        <taxon>Bacteria</taxon>
        <taxon>Pseudomonadati</taxon>
        <taxon>Pseudomonadota</taxon>
        <taxon>Betaproteobacteria</taxon>
        <taxon>Burkholderiales</taxon>
        <taxon>Burkholderiaceae</taxon>
        <taxon>Paraburkholderia</taxon>
    </lineage>
</organism>
<keyword evidence="2" id="KW-1185">Reference proteome</keyword>
<accession>A0ABW0JEU9</accession>
<name>A0ABW0JEU9_9BURK</name>
<evidence type="ECO:0000313" key="1">
    <source>
        <dbReference type="EMBL" id="MFC5431674.1"/>
    </source>
</evidence>
<sequence length="58" mass="6038">MKSATVRRGMGHPAKCLVYELGSGMFSFFNGLIDPIRLAAMSPILRAPDSAVATGVAG</sequence>
<comment type="caution">
    <text evidence="1">The sequence shown here is derived from an EMBL/GenBank/DDBJ whole genome shotgun (WGS) entry which is preliminary data.</text>
</comment>
<evidence type="ECO:0000313" key="2">
    <source>
        <dbReference type="Proteomes" id="UP001596103"/>
    </source>
</evidence>
<protein>
    <submittedName>
        <fullName evidence="1">Uncharacterized protein</fullName>
    </submittedName>
</protein>
<dbReference type="Proteomes" id="UP001596103">
    <property type="component" value="Unassembled WGS sequence"/>
</dbReference>
<dbReference type="RefSeq" id="WP_377715090.1">
    <property type="nucleotide sequence ID" value="NZ_JBHSMP010000038.1"/>
</dbReference>
<dbReference type="EMBL" id="JBHSMP010000038">
    <property type="protein sequence ID" value="MFC5431674.1"/>
    <property type="molecule type" value="Genomic_DNA"/>
</dbReference>
<gene>
    <name evidence="1" type="ORF">ACFPTO_23165</name>
</gene>
<reference evidence="2" key="1">
    <citation type="journal article" date="2019" name="Int. J. Syst. Evol. Microbiol.">
        <title>The Global Catalogue of Microorganisms (GCM) 10K type strain sequencing project: providing services to taxonomists for standard genome sequencing and annotation.</title>
        <authorList>
            <consortium name="The Broad Institute Genomics Platform"/>
            <consortium name="The Broad Institute Genome Sequencing Center for Infectious Disease"/>
            <person name="Wu L."/>
            <person name="Ma J."/>
        </authorList>
    </citation>
    <scope>NUCLEOTIDE SEQUENCE [LARGE SCALE GENOMIC DNA]</scope>
    <source>
        <strain evidence="2">CCUG 56042</strain>
    </source>
</reference>
<proteinExistence type="predicted"/>